<organism evidence="1 2">
    <name type="scientific">Naganishia onofrii</name>
    <dbReference type="NCBI Taxonomy" id="1851511"/>
    <lineage>
        <taxon>Eukaryota</taxon>
        <taxon>Fungi</taxon>
        <taxon>Dikarya</taxon>
        <taxon>Basidiomycota</taxon>
        <taxon>Agaricomycotina</taxon>
        <taxon>Tremellomycetes</taxon>
        <taxon>Filobasidiales</taxon>
        <taxon>Filobasidiaceae</taxon>
        <taxon>Naganishia</taxon>
    </lineage>
</organism>
<dbReference type="Proteomes" id="UP001234202">
    <property type="component" value="Unassembled WGS sequence"/>
</dbReference>
<evidence type="ECO:0000313" key="1">
    <source>
        <dbReference type="EMBL" id="KAJ9118402.1"/>
    </source>
</evidence>
<evidence type="ECO:0000313" key="2">
    <source>
        <dbReference type="Proteomes" id="UP001234202"/>
    </source>
</evidence>
<comment type="caution">
    <text evidence="1">The sequence shown here is derived from an EMBL/GenBank/DDBJ whole genome shotgun (WGS) entry which is preliminary data.</text>
</comment>
<dbReference type="EMBL" id="JASBWV010000029">
    <property type="protein sequence ID" value="KAJ9118402.1"/>
    <property type="molecule type" value="Genomic_DNA"/>
</dbReference>
<sequence length="487" mass="52193">MSAAQYYDKPSQSQGEYVPPTYPVPPNGQQYAPQQQQYAPPSMPPTAPYAEPTYTKPSTYTNNNPADLTTNPQFAVSDGNEKTGQRFRPKKRFNDPIFAILLVACFAGFVALSAITIRQFVKYNGGGGGFGDIGGTSATLDYHTVYLLLVASGLALVLAFVWLMIVRQFTKIIMEITSVYLVTVLGLIVQTAWSVWYSFTCVAIYVTYTPNSPACTTNSCSSGKVAGLIFFATFVYIWVSQVIANVVLCTCAAVFGGWFYSGPRTAGGGGVPKKAALMGFVRAITSSLGSIALGSLVVTILELLRTIMQVVAQNERNQGDVVGAILACVASCCIGCLSWAVQFFNKYAYFIRVPVLASKSVAAAKDTWNLLRKRGIDALVNDSLVGIVLTTGAYIVGLLTALFAYLYLRYTSPAYNANGDYTAPVILFGALIGLNVGLAVSSAIDAGVSTIFVGLGEDPYILQERSPALFAEIQRVYPQVIQPVGGV</sequence>
<keyword evidence="2" id="KW-1185">Reference proteome</keyword>
<protein>
    <submittedName>
        <fullName evidence="1">Uncharacterized protein</fullName>
    </submittedName>
</protein>
<reference evidence="1" key="1">
    <citation type="submission" date="2023-04" db="EMBL/GenBank/DDBJ databases">
        <title>Draft Genome sequencing of Naganishia species isolated from polar environments using Oxford Nanopore Technology.</title>
        <authorList>
            <person name="Leo P."/>
            <person name="Venkateswaran K."/>
        </authorList>
    </citation>
    <scope>NUCLEOTIDE SEQUENCE</scope>
    <source>
        <strain evidence="1">DBVPG 5303</strain>
    </source>
</reference>
<proteinExistence type="predicted"/>
<gene>
    <name evidence="1" type="ORF">QFC24_006231</name>
</gene>
<name>A0ACC2X3D7_9TREE</name>
<accession>A0ACC2X3D7</accession>